<accession>A0AAD9GEU9</accession>
<dbReference type="Gene3D" id="2.60.120.40">
    <property type="match status" value="1"/>
</dbReference>
<dbReference type="Proteomes" id="UP001259832">
    <property type="component" value="Unassembled WGS sequence"/>
</dbReference>
<dbReference type="AlphaFoldDB" id="A0AAD9GEU9"/>
<keyword evidence="2" id="KW-1185">Reference proteome</keyword>
<reference evidence="1" key="1">
    <citation type="submission" date="2023-08" db="EMBL/GenBank/DDBJ databases">
        <title>Reference Genome Resource for the Citrus Pathogen Phytophthora citrophthora.</title>
        <authorList>
            <person name="Moller H."/>
            <person name="Coetzee B."/>
            <person name="Rose L.J."/>
            <person name="Van Niekerk J.M."/>
        </authorList>
    </citation>
    <scope>NUCLEOTIDE SEQUENCE</scope>
    <source>
        <strain evidence="1">STE-U-9442</strain>
    </source>
</reference>
<dbReference type="EMBL" id="JASMQC010000020">
    <property type="protein sequence ID" value="KAK1937082.1"/>
    <property type="molecule type" value="Genomic_DNA"/>
</dbReference>
<dbReference type="SUPFAM" id="SSF49842">
    <property type="entry name" value="TNF-like"/>
    <property type="match status" value="1"/>
</dbReference>
<name>A0AAD9GEU9_9STRA</name>
<dbReference type="InterPro" id="IPR008983">
    <property type="entry name" value="Tumour_necrosis_fac-like_dom"/>
</dbReference>
<gene>
    <name evidence="1" type="ORF">P3T76_009860</name>
</gene>
<proteinExistence type="predicted"/>
<evidence type="ECO:0000313" key="1">
    <source>
        <dbReference type="EMBL" id="KAK1937082.1"/>
    </source>
</evidence>
<protein>
    <submittedName>
        <fullName evidence="1">Uncharacterized protein</fullName>
    </submittedName>
</protein>
<organism evidence="1 2">
    <name type="scientific">Phytophthora citrophthora</name>
    <dbReference type="NCBI Taxonomy" id="4793"/>
    <lineage>
        <taxon>Eukaryota</taxon>
        <taxon>Sar</taxon>
        <taxon>Stramenopiles</taxon>
        <taxon>Oomycota</taxon>
        <taxon>Peronosporomycetes</taxon>
        <taxon>Peronosporales</taxon>
        <taxon>Peronosporaceae</taxon>
        <taxon>Phytophthora</taxon>
    </lineage>
</organism>
<comment type="caution">
    <text evidence="1">The sequence shown here is derived from an EMBL/GenBank/DDBJ whole genome shotgun (WGS) entry which is preliminary data.</text>
</comment>
<sequence>MCSPSFRDTSVGDPRLTLKHTVRVAVVGNACDSVKEENMRSSCFGKFPWRSVRAEDRKSNDVFVYIMAQEIAAEGVTTFNPPSTSYRYVLQLKDDKLSIWMEDKTSKKQWSKSNMDKSDYVTSANSITDASAMDYMKCFQDALDCELGNSGDVQRTLESKRGGVLLLSFTVQFRLLRSTRTAKYTFELNPVAVERIDVLESKLRDQQEELKTLRKDVSAGRTLPFAQFEAMTKDPNTLTLLWKEMKSDFFHVEDGKVFIRRAGVYTVAVVVNSASQACNQNAVLMKNKTPIQKATCCYRSNYSCSATLNSVLQLGEDDTVSIECDGAVNDTCYLVIARLGH</sequence>
<evidence type="ECO:0000313" key="2">
    <source>
        <dbReference type="Proteomes" id="UP001259832"/>
    </source>
</evidence>